<dbReference type="Proteomes" id="UP000185687">
    <property type="component" value="Unassembled WGS sequence"/>
</dbReference>
<evidence type="ECO:0000313" key="3">
    <source>
        <dbReference type="Proteomes" id="UP000185687"/>
    </source>
</evidence>
<reference evidence="2 3" key="1">
    <citation type="submission" date="2017-01" db="EMBL/GenBank/DDBJ databases">
        <authorList>
            <person name="Mah S.A."/>
            <person name="Swanson W.J."/>
            <person name="Moy G.W."/>
            <person name="Vacquier V.D."/>
        </authorList>
    </citation>
    <scope>NUCLEOTIDE SEQUENCE [LARGE SCALE GENOMIC DNA]</scope>
    <source>
        <strain evidence="2 3">CGMCC 1.8909</strain>
    </source>
</reference>
<accession>A0A1N7FHI4</accession>
<keyword evidence="3" id="KW-1185">Reference proteome</keyword>
<gene>
    <name evidence="2" type="ORF">SAMN05421809_3229</name>
</gene>
<feature type="compositionally biased region" description="Basic and acidic residues" evidence="1">
    <location>
        <begin position="20"/>
        <end position="31"/>
    </location>
</feature>
<feature type="compositionally biased region" description="Acidic residues" evidence="1">
    <location>
        <begin position="32"/>
        <end position="41"/>
    </location>
</feature>
<protein>
    <submittedName>
        <fullName evidence="2">Uncharacterized protein</fullName>
    </submittedName>
</protein>
<organism evidence="2 3">
    <name type="scientific">Natronorubrum daqingense</name>
    <dbReference type="NCBI Taxonomy" id="588898"/>
    <lineage>
        <taxon>Archaea</taxon>
        <taxon>Methanobacteriati</taxon>
        <taxon>Methanobacteriota</taxon>
        <taxon>Stenosarchaea group</taxon>
        <taxon>Halobacteria</taxon>
        <taxon>Halobacteriales</taxon>
        <taxon>Natrialbaceae</taxon>
        <taxon>Natronorubrum</taxon>
    </lineage>
</organism>
<dbReference type="EMBL" id="FTNP01000006">
    <property type="protein sequence ID" value="SIR99696.1"/>
    <property type="molecule type" value="Genomic_DNA"/>
</dbReference>
<evidence type="ECO:0000313" key="2">
    <source>
        <dbReference type="EMBL" id="SIR99696.1"/>
    </source>
</evidence>
<feature type="region of interest" description="Disordered" evidence="1">
    <location>
        <begin position="15"/>
        <end position="41"/>
    </location>
</feature>
<evidence type="ECO:0000256" key="1">
    <source>
        <dbReference type="SAM" id="MobiDB-lite"/>
    </source>
</evidence>
<dbReference type="AlphaFoldDB" id="A0A1N7FHI4"/>
<proteinExistence type="predicted"/>
<sequence>MGCVSRKIRSSVNNCSHVKTKMDRDIKAEAKDEAEEAGGDR</sequence>
<name>A0A1N7FHI4_9EURY</name>